<sequence>MIRILLRELVAKKEIAEKRKIKLDELAEATGISKTTLSKMQSVHDYNAKTENLNRLCVYFDCRIQDLLEYIPD</sequence>
<dbReference type="SUPFAM" id="SSF47413">
    <property type="entry name" value="lambda repressor-like DNA-binding domains"/>
    <property type="match status" value="1"/>
</dbReference>
<dbReference type="Gene3D" id="1.10.260.40">
    <property type="entry name" value="lambda repressor-like DNA-binding domains"/>
    <property type="match status" value="1"/>
</dbReference>
<dbReference type="EMBL" id="JBHSCR010000001">
    <property type="protein sequence ID" value="MFC4346493.1"/>
    <property type="molecule type" value="Genomic_DNA"/>
</dbReference>
<gene>
    <name evidence="2" type="ORF">ACFO5Q_01375</name>
</gene>
<evidence type="ECO:0000313" key="3">
    <source>
        <dbReference type="Proteomes" id="UP001595776"/>
    </source>
</evidence>
<reference evidence="3" key="1">
    <citation type="journal article" date="2019" name="Int. J. Syst. Evol. Microbiol.">
        <title>The Global Catalogue of Microorganisms (GCM) 10K type strain sequencing project: providing services to taxonomists for standard genome sequencing and annotation.</title>
        <authorList>
            <consortium name="The Broad Institute Genomics Platform"/>
            <consortium name="The Broad Institute Genome Sequencing Center for Infectious Disease"/>
            <person name="Wu L."/>
            <person name="Ma J."/>
        </authorList>
    </citation>
    <scope>NUCLEOTIDE SEQUENCE [LARGE SCALE GENOMIC DNA]</scope>
    <source>
        <strain evidence="3">CGMCC 1.15304</strain>
    </source>
</reference>
<evidence type="ECO:0000313" key="2">
    <source>
        <dbReference type="EMBL" id="MFC4346493.1"/>
    </source>
</evidence>
<dbReference type="CDD" id="cd00093">
    <property type="entry name" value="HTH_XRE"/>
    <property type="match status" value="1"/>
</dbReference>
<dbReference type="Pfam" id="PF13443">
    <property type="entry name" value="HTH_26"/>
    <property type="match status" value="1"/>
</dbReference>
<dbReference type="PROSITE" id="PS50943">
    <property type="entry name" value="HTH_CROC1"/>
    <property type="match status" value="1"/>
</dbReference>
<protein>
    <submittedName>
        <fullName evidence="2">Helix-turn-helix domain-containing protein</fullName>
    </submittedName>
</protein>
<evidence type="ECO:0000259" key="1">
    <source>
        <dbReference type="PROSITE" id="PS50943"/>
    </source>
</evidence>
<proteinExistence type="predicted"/>
<dbReference type="InterPro" id="IPR010982">
    <property type="entry name" value="Lambda_DNA-bd_dom_sf"/>
</dbReference>
<dbReference type="InterPro" id="IPR001387">
    <property type="entry name" value="Cro/C1-type_HTH"/>
</dbReference>
<dbReference type="RefSeq" id="WP_068151116.1">
    <property type="nucleotide sequence ID" value="NZ_JBHSCR010000001.1"/>
</dbReference>
<accession>A0ABV8U5M3</accession>
<feature type="domain" description="HTH cro/C1-type" evidence="1">
    <location>
        <begin position="13"/>
        <end position="67"/>
    </location>
</feature>
<keyword evidence="3" id="KW-1185">Reference proteome</keyword>
<organism evidence="2 3">
    <name type="scientific">Kordiimonas lipolytica</name>
    <dbReference type="NCBI Taxonomy" id="1662421"/>
    <lineage>
        <taxon>Bacteria</taxon>
        <taxon>Pseudomonadati</taxon>
        <taxon>Pseudomonadota</taxon>
        <taxon>Alphaproteobacteria</taxon>
        <taxon>Kordiimonadales</taxon>
        <taxon>Kordiimonadaceae</taxon>
        <taxon>Kordiimonas</taxon>
    </lineage>
</organism>
<name>A0ABV8U5M3_9PROT</name>
<comment type="caution">
    <text evidence="2">The sequence shown here is derived from an EMBL/GenBank/DDBJ whole genome shotgun (WGS) entry which is preliminary data.</text>
</comment>
<dbReference type="Proteomes" id="UP001595776">
    <property type="component" value="Unassembled WGS sequence"/>
</dbReference>
<dbReference type="PANTHER" id="PTHR37301">
    <property type="entry name" value="DNA-BINDING PROTEIN-RELATED"/>
    <property type="match status" value="1"/>
</dbReference>
<dbReference type="PANTHER" id="PTHR37301:SF1">
    <property type="entry name" value="DNA-BINDING PROTEIN"/>
    <property type="match status" value="1"/>
</dbReference>